<evidence type="ECO:0000313" key="3">
    <source>
        <dbReference type="EMBL" id="PUA36102.1"/>
    </source>
</evidence>
<accession>A0A2T6FW29</accession>
<protein>
    <submittedName>
        <fullName evidence="3">Uncharacterized protein</fullName>
    </submittedName>
</protein>
<name>A0A2T6FW29_9BACL</name>
<evidence type="ECO:0000256" key="1">
    <source>
        <dbReference type="SAM" id="MobiDB-lite"/>
    </source>
</evidence>
<evidence type="ECO:0000313" key="4">
    <source>
        <dbReference type="Proteomes" id="UP000244184"/>
    </source>
</evidence>
<feature type="transmembrane region" description="Helical" evidence="2">
    <location>
        <begin position="33"/>
        <end position="53"/>
    </location>
</feature>
<feature type="region of interest" description="Disordered" evidence="1">
    <location>
        <begin position="64"/>
        <end position="85"/>
    </location>
</feature>
<reference evidence="3 4" key="1">
    <citation type="submission" date="2018-03" db="EMBL/GenBank/DDBJ databases">
        <title>Genome sequence of Paenibacillus elgii strain AC13 an antimicrobial compound producing bacteria.</title>
        <authorList>
            <person name="Kurokawa A.S."/>
            <person name="Araujo J.F."/>
            <person name="Costa R.A."/>
            <person name="Ortega D.B."/>
            <person name="Pires A.S."/>
            <person name="Pappas G.J.Jr."/>
            <person name="Franco O.L."/>
            <person name="Barreto C."/>
            <person name="Magalhaes B.S."/>
            <person name="Kruger R.H."/>
        </authorList>
    </citation>
    <scope>NUCLEOTIDE SEQUENCE [LARGE SCALE GENOMIC DNA]</scope>
    <source>
        <strain evidence="3 4">AC13</strain>
    </source>
</reference>
<proteinExistence type="predicted"/>
<comment type="caution">
    <text evidence="3">The sequence shown here is derived from an EMBL/GenBank/DDBJ whole genome shotgun (WGS) entry which is preliminary data.</text>
</comment>
<dbReference type="Proteomes" id="UP000244184">
    <property type="component" value="Unassembled WGS sequence"/>
</dbReference>
<evidence type="ECO:0000256" key="2">
    <source>
        <dbReference type="SAM" id="Phobius"/>
    </source>
</evidence>
<feature type="transmembrane region" description="Helical" evidence="2">
    <location>
        <begin position="9"/>
        <end position="27"/>
    </location>
</feature>
<sequence>MKRITARRIGWVIFGCMLASAAVLLYLQIVGELMLGIALVGITFALSMGLLWMSELEDEAAEREKKKGRISGLSGQGKNCDGLDR</sequence>
<keyword evidence="2" id="KW-1133">Transmembrane helix</keyword>
<dbReference type="EMBL" id="PYHP01000072">
    <property type="protein sequence ID" value="PUA36102.1"/>
    <property type="molecule type" value="Genomic_DNA"/>
</dbReference>
<keyword evidence="2" id="KW-0472">Membrane</keyword>
<dbReference type="RefSeq" id="WP_108534010.1">
    <property type="nucleotide sequence ID" value="NZ_PYHP01000072.1"/>
</dbReference>
<gene>
    <name evidence="3" type="ORF">C8Z91_27025</name>
</gene>
<keyword evidence="2" id="KW-0812">Transmembrane</keyword>
<organism evidence="3 4">
    <name type="scientific">Paenibacillus elgii</name>
    <dbReference type="NCBI Taxonomy" id="189691"/>
    <lineage>
        <taxon>Bacteria</taxon>
        <taxon>Bacillati</taxon>
        <taxon>Bacillota</taxon>
        <taxon>Bacilli</taxon>
        <taxon>Bacillales</taxon>
        <taxon>Paenibacillaceae</taxon>
        <taxon>Paenibacillus</taxon>
    </lineage>
</organism>
<dbReference type="AlphaFoldDB" id="A0A2T6FW29"/>